<keyword evidence="5" id="KW-1185">Reference proteome</keyword>
<dbReference type="InterPro" id="IPR002921">
    <property type="entry name" value="Fungal_lipase-type"/>
</dbReference>
<evidence type="ECO:0000259" key="3">
    <source>
        <dbReference type="PROSITE" id="PS50004"/>
    </source>
</evidence>
<dbReference type="eggNOG" id="KOG4569">
    <property type="taxonomic scope" value="Eukaryota"/>
</dbReference>
<dbReference type="GO" id="GO:0005643">
    <property type="term" value="C:nuclear pore"/>
    <property type="evidence" value="ECO:0007669"/>
    <property type="project" value="UniProtKB-SubCell"/>
</dbReference>
<comment type="function">
    <text evidence="1">Functions as a component of the nuclear pore complex (NPC).</text>
</comment>
<dbReference type="GeneID" id="17039877"/>
<organism evidence="4 5">
    <name type="scientific">Coccomyxa subellipsoidea (strain C-169)</name>
    <name type="common">Green microalga</name>
    <dbReference type="NCBI Taxonomy" id="574566"/>
    <lineage>
        <taxon>Eukaryota</taxon>
        <taxon>Viridiplantae</taxon>
        <taxon>Chlorophyta</taxon>
        <taxon>core chlorophytes</taxon>
        <taxon>Trebouxiophyceae</taxon>
        <taxon>Trebouxiophyceae incertae sedis</taxon>
        <taxon>Coccomyxaceae</taxon>
        <taxon>Coccomyxa</taxon>
        <taxon>Coccomyxa subellipsoidea</taxon>
    </lineage>
</organism>
<evidence type="ECO:0000313" key="5">
    <source>
        <dbReference type="Proteomes" id="UP000007264"/>
    </source>
</evidence>
<dbReference type="Pfam" id="PF01764">
    <property type="entry name" value="Lipase_3"/>
    <property type="match status" value="1"/>
</dbReference>
<proteinExistence type="inferred from homology"/>
<keyword evidence="1" id="KW-0509">mRNA transport</keyword>
<comment type="subunit">
    <text evidence="1">Component of the nuclear pore complex (NPC).</text>
</comment>
<dbReference type="Proteomes" id="UP000007264">
    <property type="component" value="Unassembled WGS sequence"/>
</dbReference>
<dbReference type="GO" id="GO:0031965">
    <property type="term" value="C:nuclear membrane"/>
    <property type="evidence" value="ECO:0007669"/>
    <property type="project" value="UniProtKB-UniRule"/>
</dbReference>
<dbReference type="Pfam" id="PF00168">
    <property type="entry name" value="C2"/>
    <property type="match status" value="1"/>
</dbReference>
<dbReference type="InterPro" id="IPR011502">
    <property type="entry name" value="Nucleoporin_Nup85"/>
</dbReference>
<dbReference type="InterPro" id="IPR035892">
    <property type="entry name" value="C2_domain_sf"/>
</dbReference>
<dbReference type="CDD" id="cd00519">
    <property type="entry name" value="Lipase_3"/>
    <property type="match status" value="1"/>
</dbReference>
<feature type="region of interest" description="Disordered" evidence="2">
    <location>
        <begin position="1"/>
        <end position="20"/>
    </location>
</feature>
<keyword evidence="1" id="KW-0653">Protein transport</keyword>
<dbReference type="KEGG" id="csl:COCSUDRAFT_56339"/>
<dbReference type="PANTHER" id="PTHR47759:SF2">
    <property type="entry name" value="TRIGLYCERIDE LIPASE"/>
    <property type="match status" value="1"/>
</dbReference>
<keyword evidence="1" id="KW-0813">Transport</keyword>
<dbReference type="GO" id="GO:0015031">
    <property type="term" value="P:protein transport"/>
    <property type="evidence" value="ECO:0007669"/>
    <property type="project" value="UniProtKB-KW"/>
</dbReference>
<dbReference type="SUPFAM" id="SSF49562">
    <property type="entry name" value="C2 domain (Calcium/lipid-binding domain, CaLB)"/>
    <property type="match status" value="1"/>
</dbReference>
<protein>
    <recommendedName>
        <fullName evidence="1">Nuclear pore complex protein Nup85</fullName>
    </recommendedName>
</protein>
<evidence type="ECO:0000256" key="2">
    <source>
        <dbReference type="SAM" id="MobiDB-lite"/>
    </source>
</evidence>
<dbReference type="GO" id="GO:0006629">
    <property type="term" value="P:lipid metabolic process"/>
    <property type="evidence" value="ECO:0007669"/>
    <property type="project" value="InterPro"/>
</dbReference>
<comment type="subcellular location">
    <subcellularLocation>
        <location evidence="1">Nucleus</location>
        <location evidence="1">Nuclear pore complex</location>
    </subcellularLocation>
</comment>
<dbReference type="InterPro" id="IPR000008">
    <property type="entry name" value="C2_dom"/>
</dbReference>
<comment type="caution">
    <text evidence="4">The sequence shown here is derived from an EMBL/GenBank/DDBJ whole genome shotgun (WGS) entry which is preliminary data.</text>
</comment>
<name>I0YU23_COCSC</name>
<feature type="domain" description="C2" evidence="3">
    <location>
        <begin position="639"/>
        <end position="753"/>
    </location>
</feature>
<dbReference type="PROSITE" id="PS50004">
    <property type="entry name" value="C2"/>
    <property type="match status" value="1"/>
</dbReference>
<gene>
    <name evidence="4" type="ORF">COCSUDRAFT_56339</name>
</gene>
<sequence>MSAPTPVLAQVPSSGAADPSDLQEYAESISRTLAPSIDRVGEEDVCGQPQEAAMWDLLRIFYLGPFTDGSFVEALAAWVQRHARVLTTASAPSGEAAGPSLPEQIEALHSSESAPEQQPQYWPLLQRLVALGMTEDAVGLLGLHSAWQLAYAGGRNQQMLSLISILEPAILLLRRMPRLHPPAPVDASVQAFDDLPVFLEHRRAAAPSLLYPATFYAYISRTSLPVSILSSDLTVRQLLQDATLWSKAVAANKQTAEGVRELLDILLGADASLVSGSATWLEHLLAMCLHVYPGMRPNADLEPLLLKSLASKDGGGVELLIVLEDFFQAAAKQELQGVLEVCSHSFSAWFMAHVPDLLARHPTAPATLGRFLPHFGADQTEFYMLEYASALMTAPQTWELAVEYLAWCPVHGEAVLQRFLEQLPLVQESDDLALKALQASTRPNCLSQPQTGKSAPSTESVCRRYGMRAQERGICLTVGMQRLQQGRLATALQWLGRAGDEGALAAAARPLVQSIAEHAAAPSSHSGDLERTLGDLEAMSNAAASGSGSESGQGTFGLIRSYIAFVRGLGQGSNTHVEALEDIRAASAALLQLLKHPSLPAATHANLLFNSIELLEAPISPPLFSVADTQQLIGHLLEAASALRKGHGSVADVDTSGQEQQHFLEAKIDALWGSSDPYAVVTIGESARRSRVIDRTLDPVWDERFQLYVRDPEKQRLTIKVFDKDTFTADDTLGFTLLPMSRLTDGSTHDLDLQLDGDGGGGRIQLSVTFSPFSDEVADAAEADMGEPAKGSIVEGLTSGAWRALAEISGKTAEELYDPLCYIENAVTDTQVWVFRNVSMKCLCIAFRGTEQVKWKDLITDLSFQPAAFNPERVLESGSSHSLLASSDEGGKEEDWAKLAQRTFQVFMGAQEELSPCEEEEIQKAANAEPWVHEGFLRAYDSVRTRVLGVVDEVLTDSEDSWQIYVTGHSLGGALTTLCSFELANRRYRHGGQPKVTMYNYGSPRVGNAAFACAYDECVPDSWRVTNRLDVIPRVPRLMGYCHVGNSVSVTPDGQFQVNDKKVDVFKEGHNAEDVLPKLAQRAIRAAQERSEDDTAEIAALIQHEINFMQTLVTGSALSEHMEDFYLDTLRALATTEASVAGIVAEVTKSAEELT</sequence>
<evidence type="ECO:0000313" key="4">
    <source>
        <dbReference type="EMBL" id="EIE21892.1"/>
    </source>
</evidence>
<keyword evidence="1" id="KW-0539">Nucleus</keyword>
<accession>I0YU23</accession>
<dbReference type="SUPFAM" id="SSF53474">
    <property type="entry name" value="alpha/beta-Hydrolases"/>
    <property type="match status" value="1"/>
</dbReference>
<dbReference type="InterPro" id="IPR029058">
    <property type="entry name" value="AB_hydrolase_fold"/>
</dbReference>
<dbReference type="GO" id="GO:0051028">
    <property type="term" value="P:mRNA transport"/>
    <property type="evidence" value="ECO:0007669"/>
    <property type="project" value="UniProtKB-KW"/>
</dbReference>
<comment type="similarity">
    <text evidence="1">Belongs to the nucleoporin Nup85 family.</text>
</comment>
<keyword evidence="1" id="KW-0906">Nuclear pore complex</keyword>
<dbReference type="eggNOG" id="KOG1012">
    <property type="taxonomic scope" value="Eukaryota"/>
</dbReference>
<dbReference type="Gene3D" id="3.40.50.1820">
    <property type="entry name" value="alpha/beta hydrolase"/>
    <property type="match status" value="1"/>
</dbReference>
<dbReference type="CDD" id="cd00030">
    <property type="entry name" value="C2"/>
    <property type="match status" value="1"/>
</dbReference>
<keyword evidence="1" id="KW-0472">Membrane</keyword>
<dbReference type="OrthoDB" id="430884at2759"/>
<dbReference type="PANTHER" id="PTHR47759">
    <property type="entry name" value="OS04G0509100 PROTEIN"/>
    <property type="match status" value="1"/>
</dbReference>
<dbReference type="SMART" id="SM00239">
    <property type="entry name" value="C2"/>
    <property type="match status" value="1"/>
</dbReference>
<evidence type="ECO:0000256" key="1">
    <source>
        <dbReference type="RuleBase" id="RU365073"/>
    </source>
</evidence>
<dbReference type="eggNOG" id="KOG2271">
    <property type="taxonomic scope" value="Eukaryota"/>
</dbReference>
<dbReference type="Gene3D" id="2.60.40.150">
    <property type="entry name" value="C2 domain"/>
    <property type="match status" value="1"/>
</dbReference>
<reference evidence="4 5" key="1">
    <citation type="journal article" date="2012" name="Genome Biol.">
        <title>The genome of the polar eukaryotic microalga coccomyxa subellipsoidea reveals traits of cold adaptation.</title>
        <authorList>
            <person name="Blanc G."/>
            <person name="Agarkova I."/>
            <person name="Grimwood J."/>
            <person name="Kuo A."/>
            <person name="Brueggeman A."/>
            <person name="Dunigan D."/>
            <person name="Gurnon J."/>
            <person name="Ladunga I."/>
            <person name="Lindquist E."/>
            <person name="Lucas S."/>
            <person name="Pangilinan J."/>
            <person name="Proschold T."/>
            <person name="Salamov A."/>
            <person name="Schmutz J."/>
            <person name="Weeks D."/>
            <person name="Yamada T."/>
            <person name="Claverie J.M."/>
            <person name="Grigoriev I."/>
            <person name="Van Etten J."/>
            <person name="Lomsadze A."/>
            <person name="Borodovsky M."/>
        </authorList>
    </citation>
    <scope>NUCLEOTIDE SEQUENCE [LARGE SCALE GENOMIC DNA]</scope>
    <source>
        <strain evidence="4 5">C-169</strain>
    </source>
</reference>
<dbReference type="EMBL" id="AGSI01000011">
    <property type="protein sequence ID" value="EIE21892.1"/>
    <property type="molecule type" value="Genomic_DNA"/>
</dbReference>
<dbReference type="AlphaFoldDB" id="I0YU23"/>
<dbReference type="Pfam" id="PF07575">
    <property type="entry name" value="Nucleopor_Nup85"/>
    <property type="match status" value="3"/>
</dbReference>
<dbReference type="RefSeq" id="XP_005646436.1">
    <property type="nucleotide sequence ID" value="XM_005646379.1"/>
</dbReference>
<keyword evidence="1" id="KW-0811">Translocation</keyword>